<protein>
    <recommendedName>
        <fullName evidence="2">Arm-like repeat domain-containing protein</fullName>
    </recommendedName>
</protein>
<keyword evidence="4" id="KW-1185">Reference proteome</keyword>
<dbReference type="EMBL" id="JAAAIN010004277">
    <property type="protein sequence ID" value="KAG0282219.1"/>
    <property type="molecule type" value="Genomic_DNA"/>
</dbReference>
<accession>A0A9P6QNV8</accession>
<dbReference type="AlphaFoldDB" id="A0A9P6QNV8"/>
<evidence type="ECO:0000313" key="4">
    <source>
        <dbReference type="Proteomes" id="UP000823405"/>
    </source>
</evidence>
<feature type="region of interest" description="Disordered" evidence="1">
    <location>
        <begin position="174"/>
        <end position="198"/>
    </location>
</feature>
<dbReference type="Proteomes" id="UP000823405">
    <property type="component" value="Unassembled WGS sequence"/>
</dbReference>
<evidence type="ECO:0000256" key="1">
    <source>
        <dbReference type="SAM" id="MobiDB-lite"/>
    </source>
</evidence>
<proteinExistence type="predicted"/>
<evidence type="ECO:0000259" key="2">
    <source>
        <dbReference type="Pfam" id="PF23948"/>
    </source>
</evidence>
<comment type="caution">
    <text evidence="3">The sequence shown here is derived from an EMBL/GenBank/DDBJ whole genome shotgun (WGS) entry which is preliminary data.</text>
</comment>
<evidence type="ECO:0000313" key="3">
    <source>
        <dbReference type="EMBL" id="KAG0282219.1"/>
    </source>
</evidence>
<organism evidence="3 4">
    <name type="scientific">Linnemannia gamsii</name>
    <dbReference type="NCBI Taxonomy" id="64522"/>
    <lineage>
        <taxon>Eukaryota</taxon>
        <taxon>Fungi</taxon>
        <taxon>Fungi incertae sedis</taxon>
        <taxon>Mucoromycota</taxon>
        <taxon>Mortierellomycotina</taxon>
        <taxon>Mortierellomycetes</taxon>
        <taxon>Mortierellales</taxon>
        <taxon>Mortierellaceae</taxon>
        <taxon>Linnemannia</taxon>
    </lineage>
</organism>
<feature type="non-terminal residue" evidence="3">
    <location>
        <position position="307"/>
    </location>
</feature>
<sequence>MTNDPHKQLSSLTDGNGSDTTFAQPLRMFDKFLNALGVSKYDKNIKNMASNQSLNAQPFLQPVKPAPVDPSVDNVTLLGERTVVSNDLKDKPLSTSNSEAPLPSTRANEHIHLLPGQHPSITGIFSVNLPKPAIKTDLPRPQDRIERTDQLVYCNTLLLSSQSSSTSVVAIDDDKALDGSDGNDPKALNDQGRPASDLDGSERAWLQVLKQDPVEQQNLRWLALKVVEEFVKDDFKGSAVIAEAVILGPVLDRSTFRSLLSCFIDRLEKATLLDIDVLQGLVQLVEGATSGYVEDDDLVKTLAVLRR</sequence>
<gene>
    <name evidence="3" type="ORF">BGZ97_009071</name>
</gene>
<dbReference type="OrthoDB" id="2435592at2759"/>
<reference evidence="3" key="1">
    <citation type="journal article" date="2020" name="Fungal Divers.">
        <title>Resolving the Mortierellaceae phylogeny through synthesis of multi-gene phylogenetics and phylogenomics.</title>
        <authorList>
            <person name="Vandepol N."/>
            <person name="Liber J."/>
            <person name="Desiro A."/>
            <person name="Na H."/>
            <person name="Kennedy M."/>
            <person name="Barry K."/>
            <person name="Grigoriev I.V."/>
            <person name="Miller A.N."/>
            <person name="O'Donnell K."/>
            <person name="Stajich J.E."/>
            <person name="Bonito G."/>
        </authorList>
    </citation>
    <scope>NUCLEOTIDE SEQUENCE</scope>
    <source>
        <strain evidence="3">NVP60</strain>
    </source>
</reference>
<dbReference type="Pfam" id="PF23948">
    <property type="entry name" value="ARM_5"/>
    <property type="match status" value="1"/>
</dbReference>
<name>A0A9P6QNV8_9FUNG</name>
<feature type="domain" description="Arm-like repeat" evidence="2">
    <location>
        <begin position="206"/>
        <end position="306"/>
    </location>
</feature>
<dbReference type="InterPro" id="IPR056251">
    <property type="entry name" value="Arm_rpt_dom"/>
</dbReference>